<reference evidence="5" key="1">
    <citation type="submission" date="2021-01" db="EMBL/GenBank/DDBJ databases">
        <title>Whole genome shotgun sequence of Virgisporangium aurantiacum NBRC 16421.</title>
        <authorList>
            <person name="Komaki H."/>
            <person name="Tamura T."/>
        </authorList>
    </citation>
    <scope>NUCLEOTIDE SEQUENCE</scope>
    <source>
        <strain evidence="5">NBRC 16421</strain>
    </source>
</reference>
<keyword evidence="6" id="KW-1185">Reference proteome</keyword>
<organism evidence="5 6">
    <name type="scientific">Virgisporangium aurantiacum</name>
    <dbReference type="NCBI Taxonomy" id="175570"/>
    <lineage>
        <taxon>Bacteria</taxon>
        <taxon>Bacillati</taxon>
        <taxon>Actinomycetota</taxon>
        <taxon>Actinomycetes</taxon>
        <taxon>Micromonosporales</taxon>
        <taxon>Micromonosporaceae</taxon>
        <taxon>Virgisporangium</taxon>
    </lineage>
</organism>
<proteinExistence type="predicted"/>
<comment type="caution">
    <text evidence="5">The sequence shown here is derived from an EMBL/GenBank/DDBJ whole genome shotgun (WGS) entry which is preliminary data.</text>
</comment>
<feature type="domain" description="ABC toxin N-terminal" evidence="4">
    <location>
        <begin position="1725"/>
        <end position="1841"/>
    </location>
</feature>
<gene>
    <name evidence="5" type="ORF">Vau01_025180</name>
</gene>
<dbReference type="Pfam" id="PF18413">
    <property type="entry name" value="Neuraminidase"/>
    <property type="match status" value="1"/>
</dbReference>
<evidence type="ECO:0000313" key="6">
    <source>
        <dbReference type="Proteomes" id="UP000612585"/>
    </source>
</evidence>
<dbReference type="Pfam" id="PF20220">
    <property type="entry name" value="ABC_toxin_N"/>
    <property type="match status" value="1"/>
</dbReference>
<protein>
    <recommendedName>
        <fullName evidence="7">Virulence plasmid A protein</fullName>
    </recommendedName>
</protein>
<feature type="domain" description="Neuraminidase-like" evidence="3">
    <location>
        <begin position="1872"/>
        <end position="1999"/>
    </location>
</feature>
<accession>A0A8J4E0G6</accession>
<evidence type="ECO:0000313" key="5">
    <source>
        <dbReference type="EMBL" id="GIJ55002.1"/>
    </source>
</evidence>
<dbReference type="InterPro" id="IPR046839">
    <property type="entry name" value="ABC_toxin_N"/>
</dbReference>
<dbReference type="InterPro" id="IPR040840">
    <property type="entry name" value="TcA_TcB_BD"/>
</dbReference>
<evidence type="ECO:0000259" key="2">
    <source>
        <dbReference type="Pfam" id="PF18276"/>
    </source>
</evidence>
<sequence length="3355" mass="362507">MRLRDEEPLGDATTGADGRYTIGYPGPDDGAPDSHGNLRVALIGPDGAELATSSIRYRADASETVDLVLPVGASPVSEYERYLADLDPLLHGVRLADLGDADAAFLAGDTRIPPQHLGGLIEAARLQEPRRATHADAATAAAPPDRAPALPAAVWYAWHRQGLDLTPASLWQRPADELLRSIEAAVDQRLVPVELAERLAELGVRIRDHRLEHHLDTPTGRGRGSLRDLLATLPDPPGTAESRTVAEVLVDWRSEPDRLSGELQRAGVAGPRAAAVVRTVRLDELTAGNTALVAGLQDVAGEAANLRGLTTVPPDAWADLAYRHPPAPDATTRGPDSELEYAATVRAKVEQLHPTATLAARLADGSVELPGADVGRFLAANPDFDILTSPLDGHLDAVPEQERASLAATLLAVRRLQPLALRWEHTAALVQTGLASASDIAGRSTEQLVSLFDGRIPADAVRAIHARAATREHTTVAVLGALPRFAPTPVAAMPSTAPTAERLAGHPSAQSLFGSLDGCACGQCRSVLSPAAYLVDLLEFLRRDVPPAFSELLNRRPDVADLELSCGNGEIVLPAIDLALEVLENAVGLPLTVELPAGSDVTAALAGGPLPAAVLAVLRRTAVDVATDLRAATEPVQLQQEGFTAWTVTDRWRRWTLRQSDENLYVTAPGHPHRLRDVPRAGLDLAATVAGLDGGILTGELDSRLRPLLVNDPLTRAAMEPLTVVPLTDGRRWRVAYRVRFTVAGTGDGQLTISASSGAVLVDRVYSAQGVTATKEALVGGTAGGLLATLVQAAPLYLVEAGPDAQTWQLSRRTIETEVRFTPATLTVAALTCQSSRTDPDPLAVPQNRNPAAYERLRAGEFPWALPFDLPLAETRAFLDRAGLTRLELMQLWQSSTAQADYQVAMEHLGLSGRDPDLITTPLAEPVLWRQWGAEPVGGVSYLYDASAGEVVSGPPLTVFGRLSLLLQQSRLSHPNLLDLLDTAFLRGSGVTPIALPPHECRPSSIRLEPVNVAFFDRLHRFVRLWRALGWSIADVDAAVTAFAEDGALTYTTLYRISHLVRLRRAVGLDVDELIDWYGGIGTRDRRKHTDDDGTDLPARFDQLFAHAGVGVPDPDLALNAARDRLTIETTTAPADLPSLDVKLDVMAAAFEVPGPELSALLDGLPLRHGESRPLPLTLDSLSRLYRAARLARALHLRAADFARAVRLTGIEPFPVEPEQQQAAQSIPNPRTAGEFCAAVEVLRSTGFSLAELAYLLRHEPAPGLAIALPDVRVADILAATRGALHAVTDDVDRSTTPDDRLRAALVTLGWYPALVSDVVDDLGVAGAPDPVVEARLRRRLRCAVLPVFAATTDSLGPSFTVPAGLRERCRVEPAESGAGSRIVVSGWVDAPDKEALAVALDVTTHPARRTAVEALGADSDSYVERVARRRLLGDGEITALLHAGRTAAGRYEEMTAAIVRHRRIAAAVDRLAQETGFTSELVGELLLDLLAVPGTQTPAVQTLLDPGFADVDARATPTSGAHPVAFALVRRLHKAGLLAARFGVDARALAGLAGTGPLPAGRSAGLLAIDLNQLPGGSSDTDTAIGYQALHRTVLWARLRARGPDAPALFDAYAAAVVDVDRPVGQRRQRALAVLADAIDVAEPMLVEAADRVFLFGLTFYDPVGVAAVLDLVTALTRLGIEAAQVPALLAAGAPAEGAALARGLLRSRYPGAAWTEVVRPVADRLRERQRDALVDQLVFARGLDSPDQLYEYYLIDVLVAPCADTTRLLSATAAVQLFVNRCLLGLEPAVPAAAVNRRRWDWMRTYRTWEANRRVFLWPQNWLHPELREDASDAFRTVESTLGQGEPSAETAQAALVAFLDDVVELSRVSVVGMYQHRRGSGAGAISDLYLVGRTADRPYRYFWRVCQDIGGGGTRWLPWRRIDLDLPGTHVMPYVLGGDLHLAWPLFRRDETGGAPVWQVQLSVARLTAKGWSEHLVGRDTVDVPVLVNKDERGTFTFTLTVSTEPPAATTVTALPLTSRAVQEAAVVSMYTAVDRGEKIVPRLTSASATNDRLQLWLTVRVLATRADLRPPTYWRAGGAVVWLTVTSGAVTAKAKLETGSAGEVSAVIDASYFASGHSNPGLVVLALAPAFFAGDFTLSVTYGTATQTFVFPKTAETVGQEKRWSVEAAFTLPETAAAPPTMVDPERAVGWDRQGSFVVSAQSGIDWQHGRGPKLLRKLTRGMIYENGVLARSGDSGTLLVGIGAHLMQVRGTPGRFFALPGNPQQGSAVAQLDEREADVLYYRDGAGQYLLQTAPQFKWRITTDGLPLAVRFRADATDLAELFSPATQAITDGGSLLREVHRPLPLPLPGSIVEQGITFDLRSPAGSYHWELFLHLPVLVAAHLSAQRRYAEADRWLRLVFDPAGEQAQGAGVTDPNRFWQFLPFRSGGRPDRIEDLLRWLADPDDDFPGRADFIAQVTQWRDSPFRPHAIARLRPGAYQWNVLFAYLDNLIAWGDDWFRRDTREALVEATARYVQAAQLLGPRPRRIQPQLQPPALTYRSMVGRWDAFADVWYSLADHPLVAALQAAMGGLAEQGVAGSSEADQDAAAALRSTGLTYFCVPHNDRLLDYWDAVEDRLFKIRHCQNIDGVERPLPLYPPPIDPELLVRAVAAGVDIDAAVAAIGAPLSPYRYSFWAARAAQLCGEVRNLGGAVLAALEKHDAEHLARLRTDQEAALLELVLELRRSQVEEAKANVAALVTARETAASRYRHFQYLLTGGQVHEPAEQSPVVEEPSRLPLVPSANLDADVRGLGLVRTEVDQLGWQAAAGTWAVASGVANTAAGVLFSISAFNVFMPTLSGLGHAANAVGSFLGALSGNADRQATRTGAIAGFQRRVDDWRHQSNSALRELAQVDKQLAAARIRVAITEHELTNHRRQIADAHDVAAFMHDKYTNEQLYTWMSGQLNGAYFAAYQLALDMARRAERAMRFELYLPQASFIRTGQWDSLRRGLLAGEQLTQDLHRMDVAYLDRNLREHELTRHVSLRRIDPVAWLRLRATGRCDVAVPEQLFDADFPGHFLRRLKSVGLTLPCVVGPNTAVHARLTLLSSTVRHRADGGAGYERDLDADDPRFTDDFGPVESVVTSGTVDATGVWEPNLRDDRRLPFEGRGAISTWRVELPASYPQFDHDSIADAILTLRYSARDGGSRLRDVATEALNTAFARFVDQPLAAVVSLRHDYASEWARFTAPGTGSRSATFPITMDRFPFMFSRRHVTVRSLEILSAPVVGESLTAGPALTAVPVREGDPQPAVTATAAAPIGSLVRTAVDELEVEVAASDAAAGWTLTAPEAVRTALRDVTLVLTYTASAVTP</sequence>
<dbReference type="InterPro" id="IPR041079">
    <property type="entry name" value="Neuraminidase-like"/>
</dbReference>
<evidence type="ECO:0000259" key="4">
    <source>
        <dbReference type="Pfam" id="PF20220"/>
    </source>
</evidence>
<feature type="domain" description="Tc toxin complex TcA C-terminal TcB-binding" evidence="2">
    <location>
        <begin position="2900"/>
        <end position="3186"/>
    </location>
</feature>
<dbReference type="Pfam" id="PF18276">
    <property type="entry name" value="TcA_TcB_BD"/>
    <property type="match status" value="1"/>
</dbReference>
<dbReference type="Proteomes" id="UP000612585">
    <property type="component" value="Unassembled WGS sequence"/>
</dbReference>
<feature type="region of interest" description="Disordered" evidence="1">
    <location>
        <begin position="1"/>
        <end position="35"/>
    </location>
</feature>
<evidence type="ECO:0000256" key="1">
    <source>
        <dbReference type="SAM" id="MobiDB-lite"/>
    </source>
</evidence>
<evidence type="ECO:0008006" key="7">
    <source>
        <dbReference type="Google" id="ProtNLM"/>
    </source>
</evidence>
<dbReference type="EMBL" id="BOPG01000013">
    <property type="protein sequence ID" value="GIJ55002.1"/>
    <property type="molecule type" value="Genomic_DNA"/>
</dbReference>
<name>A0A8J4E0G6_9ACTN</name>
<evidence type="ECO:0000259" key="3">
    <source>
        <dbReference type="Pfam" id="PF18413"/>
    </source>
</evidence>